<dbReference type="InParanoid" id="I7MIJ6"/>
<accession>I7MIJ6</accession>
<protein>
    <submittedName>
        <fullName evidence="1">Uncharacterized protein</fullName>
    </submittedName>
</protein>
<name>I7MIJ6_TETTS</name>
<reference evidence="2" key="1">
    <citation type="journal article" date="2006" name="PLoS Biol.">
        <title>Macronuclear genome sequence of the ciliate Tetrahymena thermophila, a model eukaryote.</title>
        <authorList>
            <person name="Eisen J.A."/>
            <person name="Coyne R.S."/>
            <person name="Wu M."/>
            <person name="Wu D."/>
            <person name="Thiagarajan M."/>
            <person name="Wortman J.R."/>
            <person name="Badger J.H."/>
            <person name="Ren Q."/>
            <person name="Amedeo P."/>
            <person name="Jones K.M."/>
            <person name="Tallon L.J."/>
            <person name="Delcher A.L."/>
            <person name="Salzberg S.L."/>
            <person name="Silva J.C."/>
            <person name="Haas B.J."/>
            <person name="Majoros W.H."/>
            <person name="Farzad M."/>
            <person name="Carlton J.M."/>
            <person name="Smith R.K. Jr."/>
            <person name="Garg J."/>
            <person name="Pearlman R.E."/>
            <person name="Karrer K.M."/>
            <person name="Sun L."/>
            <person name="Manning G."/>
            <person name="Elde N.C."/>
            <person name="Turkewitz A.P."/>
            <person name="Asai D.J."/>
            <person name="Wilkes D.E."/>
            <person name="Wang Y."/>
            <person name="Cai H."/>
            <person name="Collins K."/>
            <person name="Stewart B.A."/>
            <person name="Lee S.R."/>
            <person name="Wilamowska K."/>
            <person name="Weinberg Z."/>
            <person name="Ruzzo W.L."/>
            <person name="Wloga D."/>
            <person name="Gaertig J."/>
            <person name="Frankel J."/>
            <person name="Tsao C.-C."/>
            <person name="Gorovsky M.A."/>
            <person name="Keeling P.J."/>
            <person name="Waller R.F."/>
            <person name="Patron N.J."/>
            <person name="Cherry J.M."/>
            <person name="Stover N.A."/>
            <person name="Krieger C.J."/>
            <person name="del Toro C."/>
            <person name="Ryder H.F."/>
            <person name="Williamson S.C."/>
            <person name="Barbeau R.A."/>
            <person name="Hamilton E.P."/>
            <person name="Orias E."/>
        </authorList>
    </citation>
    <scope>NUCLEOTIDE SEQUENCE [LARGE SCALE GENOMIC DNA]</scope>
    <source>
        <strain evidence="2">SB210</strain>
    </source>
</reference>
<evidence type="ECO:0000313" key="1">
    <source>
        <dbReference type="EMBL" id="EAS04495.2"/>
    </source>
</evidence>
<sequence>MSNFQSFNSAGSVSSFSSLQSPQDTIRYLEQSLNEIHYQIDFNRQQMYNLIGFKGIIVTQSTINKDMMTIEKQFNIITSRMNQSFSICLKEKLRIYYDKILEQKNLFNKRMNQIRQHNICSPMIVKYALAIEKYFEIKSEPLVNQDEDDFDSLEIPSELY</sequence>
<gene>
    <name evidence="1" type="ORF">TTHERM_00616700</name>
</gene>
<dbReference type="GeneID" id="7823140"/>
<dbReference type="Proteomes" id="UP000009168">
    <property type="component" value="Unassembled WGS sequence"/>
</dbReference>
<dbReference type="KEGG" id="tet:TTHERM_00616700"/>
<organism evidence="1 2">
    <name type="scientific">Tetrahymena thermophila (strain SB210)</name>
    <dbReference type="NCBI Taxonomy" id="312017"/>
    <lineage>
        <taxon>Eukaryota</taxon>
        <taxon>Sar</taxon>
        <taxon>Alveolata</taxon>
        <taxon>Ciliophora</taxon>
        <taxon>Intramacronucleata</taxon>
        <taxon>Oligohymenophorea</taxon>
        <taxon>Hymenostomatida</taxon>
        <taxon>Tetrahymenina</taxon>
        <taxon>Tetrahymenidae</taxon>
        <taxon>Tetrahymena</taxon>
    </lineage>
</organism>
<dbReference type="RefSeq" id="XP_001024740.2">
    <property type="nucleotide sequence ID" value="XM_001024740.3"/>
</dbReference>
<evidence type="ECO:0000313" key="2">
    <source>
        <dbReference type="Proteomes" id="UP000009168"/>
    </source>
</evidence>
<keyword evidence="2" id="KW-1185">Reference proteome</keyword>
<dbReference type="EMBL" id="GG662448">
    <property type="protein sequence ID" value="EAS04495.2"/>
    <property type="molecule type" value="Genomic_DNA"/>
</dbReference>
<dbReference type="AlphaFoldDB" id="I7MIJ6"/>
<proteinExistence type="predicted"/>